<gene>
    <name evidence="2" type="ORF">VJJ08_00780</name>
</gene>
<accession>A0ABU5Z4F2</accession>
<keyword evidence="3" id="KW-1185">Reference proteome</keyword>
<name>A0ABU5Z4F2_9FLAO</name>
<comment type="caution">
    <text evidence="2">The sequence shown here is derived from an EMBL/GenBank/DDBJ whole genome shotgun (WGS) entry which is preliminary data.</text>
</comment>
<feature type="transmembrane region" description="Helical" evidence="1">
    <location>
        <begin position="42"/>
        <end position="63"/>
    </location>
</feature>
<protein>
    <submittedName>
        <fullName evidence="2">AtpZ/AtpI family protein</fullName>
    </submittedName>
</protein>
<reference evidence="2 3" key="1">
    <citation type="submission" date="2023-12" db="EMBL/GenBank/DDBJ databases">
        <title>Genomic sequences of Capnocytophaga and Parvimonas strains.</title>
        <authorList>
            <person name="Watt R.M."/>
            <person name="Wang M."/>
            <person name="Yang T."/>
            <person name="Tong W.M."/>
        </authorList>
    </citation>
    <scope>NUCLEOTIDE SEQUENCE [LARGE SCALE GENOMIC DNA]</scope>
    <source>
        <strain evidence="2 3">CCUG 13096</strain>
    </source>
</reference>
<dbReference type="Pfam" id="PF09527">
    <property type="entry name" value="ATPase_gene1"/>
    <property type="match status" value="1"/>
</dbReference>
<evidence type="ECO:0000313" key="2">
    <source>
        <dbReference type="EMBL" id="MEB3073833.1"/>
    </source>
</evidence>
<keyword evidence="1" id="KW-0472">Membrane</keyword>
<keyword evidence="1" id="KW-1133">Transmembrane helix</keyword>
<proteinExistence type="predicted"/>
<dbReference type="Proteomes" id="UP001311730">
    <property type="component" value="Unassembled WGS sequence"/>
</dbReference>
<dbReference type="InterPro" id="IPR032820">
    <property type="entry name" value="ATPase_put"/>
</dbReference>
<dbReference type="RefSeq" id="WP_311458559.1">
    <property type="nucleotide sequence ID" value="NZ_JAYKBW010000001.1"/>
</dbReference>
<evidence type="ECO:0000256" key="1">
    <source>
        <dbReference type="SAM" id="Phobius"/>
    </source>
</evidence>
<evidence type="ECO:0000313" key="3">
    <source>
        <dbReference type="Proteomes" id="UP001311730"/>
    </source>
</evidence>
<organism evidence="2 3">
    <name type="scientific">Capnocytophaga gingivalis</name>
    <dbReference type="NCBI Taxonomy" id="1017"/>
    <lineage>
        <taxon>Bacteria</taxon>
        <taxon>Pseudomonadati</taxon>
        <taxon>Bacteroidota</taxon>
        <taxon>Flavobacteriia</taxon>
        <taxon>Flavobacteriales</taxon>
        <taxon>Flavobacteriaceae</taxon>
        <taxon>Capnocytophaga</taxon>
    </lineage>
</organism>
<dbReference type="EMBL" id="JAYKBW010000001">
    <property type="protein sequence ID" value="MEB3073833.1"/>
    <property type="molecule type" value="Genomic_DNA"/>
</dbReference>
<keyword evidence="1" id="KW-0812">Transmembrane</keyword>
<sequence>MNPQRNNSNNWAKFSQVGLQMAVTIALCAYGGNLLDGKYPTIAPWGVAGGSLFGVFAALYHVIKQAKAMNND</sequence>